<feature type="transmembrane region" description="Helical" evidence="2">
    <location>
        <begin position="17"/>
        <end position="36"/>
    </location>
</feature>
<evidence type="ECO:0000259" key="3">
    <source>
        <dbReference type="Pfam" id="PF14364"/>
    </source>
</evidence>
<proteinExistence type="predicted"/>
<dbReference type="PANTHER" id="PTHR33098:SF57">
    <property type="entry name" value="DUF4408 DOMAIN PROTEIN"/>
    <property type="match status" value="1"/>
</dbReference>
<dbReference type="Proteomes" id="UP000827721">
    <property type="component" value="Unassembled WGS sequence"/>
</dbReference>
<name>A0ABQ8I682_9ROSI</name>
<evidence type="ECO:0000256" key="2">
    <source>
        <dbReference type="SAM" id="Phobius"/>
    </source>
</evidence>
<dbReference type="Pfam" id="PF14364">
    <property type="entry name" value="DUF4408"/>
    <property type="match status" value="1"/>
</dbReference>
<evidence type="ECO:0000256" key="1">
    <source>
        <dbReference type="SAM" id="MobiDB-lite"/>
    </source>
</evidence>
<protein>
    <recommendedName>
        <fullName evidence="3">DUF4408 domain-containing protein</fullName>
    </recommendedName>
</protein>
<feature type="region of interest" description="Disordered" evidence="1">
    <location>
        <begin position="74"/>
        <end position="108"/>
    </location>
</feature>
<dbReference type="PANTHER" id="PTHR33098">
    <property type="entry name" value="COTTON FIBER (DUF761)"/>
    <property type="match status" value="1"/>
</dbReference>
<sequence>MADPSTVVSFLASITSWFTPTALFLFVNLGIGILVITSRRKPHPQHDQLGPHHSHQLARPPSLIERVKSIDLSHFKFTQPNPEEERRYFPPTEPADDSNPVDPYPPQLQRAPSLLERVRSFNFTSVYKSQQPYPETETEEIDNAVTEPDSDLKPGLDPDNNPKRSKSETKKTTAKVREIVKRSTSEKSMAVVEEKTETVERRRPETTRPEKTASFDDDEGVDAKADDFINRFKKQLKLQRLDSFLRYKEMLKGS</sequence>
<feature type="compositionally biased region" description="Basic and acidic residues" evidence="1">
    <location>
        <begin position="192"/>
        <end position="214"/>
    </location>
</feature>
<accession>A0ABQ8I682</accession>
<keyword evidence="5" id="KW-1185">Reference proteome</keyword>
<keyword evidence="2" id="KW-0812">Transmembrane</keyword>
<reference evidence="4 5" key="1">
    <citation type="submission" date="2021-02" db="EMBL/GenBank/DDBJ databases">
        <title>Plant Genome Project.</title>
        <authorList>
            <person name="Zhang R.-G."/>
        </authorList>
    </citation>
    <scope>NUCLEOTIDE SEQUENCE [LARGE SCALE GENOMIC DNA]</scope>
    <source>
        <tissue evidence="4">Leaves</tissue>
    </source>
</reference>
<gene>
    <name evidence="4" type="ORF">JRO89_XS04G0208900</name>
</gene>
<evidence type="ECO:0000313" key="5">
    <source>
        <dbReference type="Proteomes" id="UP000827721"/>
    </source>
</evidence>
<dbReference type="EMBL" id="JAFEMO010000004">
    <property type="protein sequence ID" value="KAH7572135.1"/>
    <property type="molecule type" value="Genomic_DNA"/>
</dbReference>
<dbReference type="Pfam" id="PF05553">
    <property type="entry name" value="DUF761"/>
    <property type="match status" value="1"/>
</dbReference>
<keyword evidence="2" id="KW-0472">Membrane</keyword>
<evidence type="ECO:0000313" key="4">
    <source>
        <dbReference type="EMBL" id="KAH7572135.1"/>
    </source>
</evidence>
<feature type="domain" description="DUF4408" evidence="3">
    <location>
        <begin position="9"/>
        <end position="39"/>
    </location>
</feature>
<dbReference type="InterPro" id="IPR025520">
    <property type="entry name" value="DUF4408"/>
</dbReference>
<feature type="region of interest" description="Disordered" evidence="1">
    <location>
        <begin position="126"/>
        <end position="218"/>
    </location>
</feature>
<dbReference type="InterPro" id="IPR008480">
    <property type="entry name" value="DUF761_pln"/>
</dbReference>
<keyword evidence="2" id="KW-1133">Transmembrane helix</keyword>
<feature type="compositionally biased region" description="Basic and acidic residues" evidence="1">
    <location>
        <begin position="150"/>
        <end position="185"/>
    </location>
</feature>
<comment type="caution">
    <text evidence="4">The sequence shown here is derived from an EMBL/GenBank/DDBJ whole genome shotgun (WGS) entry which is preliminary data.</text>
</comment>
<organism evidence="4 5">
    <name type="scientific">Xanthoceras sorbifolium</name>
    <dbReference type="NCBI Taxonomy" id="99658"/>
    <lineage>
        <taxon>Eukaryota</taxon>
        <taxon>Viridiplantae</taxon>
        <taxon>Streptophyta</taxon>
        <taxon>Embryophyta</taxon>
        <taxon>Tracheophyta</taxon>
        <taxon>Spermatophyta</taxon>
        <taxon>Magnoliopsida</taxon>
        <taxon>eudicotyledons</taxon>
        <taxon>Gunneridae</taxon>
        <taxon>Pentapetalae</taxon>
        <taxon>rosids</taxon>
        <taxon>malvids</taxon>
        <taxon>Sapindales</taxon>
        <taxon>Sapindaceae</taxon>
        <taxon>Xanthoceroideae</taxon>
        <taxon>Xanthoceras</taxon>
    </lineage>
</organism>